<dbReference type="Proteomes" id="UP000652761">
    <property type="component" value="Unassembled WGS sequence"/>
</dbReference>
<organism evidence="2 3">
    <name type="scientific">Colocasia esculenta</name>
    <name type="common">Wild taro</name>
    <name type="synonym">Arum esculentum</name>
    <dbReference type="NCBI Taxonomy" id="4460"/>
    <lineage>
        <taxon>Eukaryota</taxon>
        <taxon>Viridiplantae</taxon>
        <taxon>Streptophyta</taxon>
        <taxon>Embryophyta</taxon>
        <taxon>Tracheophyta</taxon>
        <taxon>Spermatophyta</taxon>
        <taxon>Magnoliopsida</taxon>
        <taxon>Liliopsida</taxon>
        <taxon>Araceae</taxon>
        <taxon>Aroideae</taxon>
        <taxon>Colocasieae</taxon>
        <taxon>Colocasia</taxon>
    </lineage>
</organism>
<feature type="compositionally biased region" description="Polar residues" evidence="1">
    <location>
        <begin position="53"/>
        <end position="65"/>
    </location>
</feature>
<proteinExistence type="predicted"/>
<dbReference type="AlphaFoldDB" id="A0A843WVV7"/>
<feature type="region of interest" description="Disordered" evidence="1">
    <location>
        <begin position="1"/>
        <end position="33"/>
    </location>
</feature>
<evidence type="ECO:0000313" key="2">
    <source>
        <dbReference type="EMBL" id="MQM08575.1"/>
    </source>
</evidence>
<dbReference type="EMBL" id="NMUH01004152">
    <property type="protein sequence ID" value="MQM08575.1"/>
    <property type="molecule type" value="Genomic_DNA"/>
</dbReference>
<sequence length="73" mass="8516">MSQWKTLSRRESPYLHEEHEEQKSPNVSPTPHTVLAARRRFKHLVPRQIALRSPQQLPPGQTEHNQLCLASRV</sequence>
<reference evidence="2" key="1">
    <citation type="submission" date="2017-07" db="EMBL/GenBank/DDBJ databases">
        <title>Taro Niue Genome Assembly and Annotation.</title>
        <authorList>
            <person name="Atibalentja N."/>
            <person name="Keating K."/>
            <person name="Fields C.J."/>
        </authorList>
    </citation>
    <scope>NUCLEOTIDE SEQUENCE</scope>
    <source>
        <strain evidence="2">Niue_2</strain>
        <tissue evidence="2">Leaf</tissue>
    </source>
</reference>
<feature type="compositionally biased region" description="Basic and acidic residues" evidence="1">
    <location>
        <begin position="8"/>
        <end position="23"/>
    </location>
</feature>
<protein>
    <submittedName>
        <fullName evidence="2">Uncharacterized protein</fullName>
    </submittedName>
</protein>
<feature type="region of interest" description="Disordered" evidence="1">
    <location>
        <begin position="50"/>
        <end position="73"/>
    </location>
</feature>
<comment type="caution">
    <text evidence="2">The sequence shown here is derived from an EMBL/GenBank/DDBJ whole genome shotgun (WGS) entry which is preliminary data.</text>
</comment>
<evidence type="ECO:0000313" key="3">
    <source>
        <dbReference type="Proteomes" id="UP000652761"/>
    </source>
</evidence>
<name>A0A843WVV7_COLES</name>
<keyword evidence="3" id="KW-1185">Reference proteome</keyword>
<evidence type="ECO:0000256" key="1">
    <source>
        <dbReference type="SAM" id="MobiDB-lite"/>
    </source>
</evidence>
<accession>A0A843WVV7</accession>
<gene>
    <name evidence="2" type="ORF">Taro_041428</name>
</gene>